<accession>A0A3N6MNJ8</accession>
<dbReference type="Proteomes" id="UP000272778">
    <property type="component" value="Unassembled WGS sequence"/>
</dbReference>
<dbReference type="OrthoDB" id="8773450at2"/>
<evidence type="ECO:0000313" key="2">
    <source>
        <dbReference type="Proteomes" id="UP000272778"/>
    </source>
</evidence>
<proteinExistence type="predicted"/>
<evidence type="ECO:0000313" key="1">
    <source>
        <dbReference type="EMBL" id="RQG99080.1"/>
    </source>
</evidence>
<dbReference type="Pfam" id="PF18143">
    <property type="entry name" value="HAD_SAK_2"/>
    <property type="match status" value="1"/>
</dbReference>
<organism evidence="1 2">
    <name type="scientific">Paraburkholderia dinghuensis</name>
    <dbReference type="NCBI Taxonomy" id="2305225"/>
    <lineage>
        <taxon>Bacteria</taxon>
        <taxon>Pseudomonadati</taxon>
        <taxon>Pseudomonadota</taxon>
        <taxon>Betaproteobacteria</taxon>
        <taxon>Burkholderiales</taxon>
        <taxon>Burkholderiaceae</taxon>
        <taxon>Paraburkholderia</taxon>
    </lineage>
</organism>
<keyword evidence="2" id="KW-1185">Reference proteome</keyword>
<name>A0A3N6MNJ8_9BURK</name>
<sequence>MGAGTGIEEPDKRPRRRGGLVLYLDFDGVLHPEDVWRRPGTGPYVASPPGHALFEHAALLARCLEPYPELHIVLSTSWVRVFRSVSKVARRLPPELRRRVTGATFHGQMDPAWFSSVPRGLQVWGDACRRQPTAWLALDDDDVGWPAVCRDHLLHTDPVLGISDPAVLAQLQARLAAMHGPEVGWPR</sequence>
<gene>
    <name evidence="1" type="ORF">D1Y85_26735</name>
</gene>
<dbReference type="EMBL" id="RQIS01000043">
    <property type="protein sequence ID" value="RQG99080.1"/>
    <property type="molecule type" value="Genomic_DNA"/>
</dbReference>
<protein>
    <submittedName>
        <fullName evidence="1">Uncharacterized protein</fullName>
    </submittedName>
</protein>
<dbReference type="AlphaFoldDB" id="A0A3N6MNJ8"/>
<comment type="caution">
    <text evidence="1">The sequence shown here is derived from an EMBL/GenBank/DDBJ whole genome shotgun (WGS) entry which is preliminary data.</text>
</comment>
<reference evidence="1 2" key="1">
    <citation type="submission" date="2018-11" db="EMBL/GenBank/DDBJ databases">
        <title>Paraburkholderia sp. DHOA04, isolated from soil.</title>
        <authorList>
            <person name="Gao Z.-H."/>
            <person name="Qiu L.-H."/>
            <person name="Fu J.-C."/>
        </authorList>
    </citation>
    <scope>NUCLEOTIDE SEQUENCE [LARGE SCALE GENOMIC DNA]</scope>
    <source>
        <strain evidence="1 2">DHOA04</strain>
    </source>
</reference>